<dbReference type="FunFam" id="3.90.79.10:FF:000060">
    <property type="entry name" value="Nudix hydrolase 1"/>
    <property type="match status" value="1"/>
</dbReference>
<keyword evidence="2 3" id="KW-0378">Hydrolase</keyword>
<evidence type="ECO:0000256" key="3">
    <source>
        <dbReference type="RuleBase" id="RU003476"/>
    </source>
</evidence>
<dbReference type="EMBL" id="AUXX01000012">
    <property type="protein sequence ID" value="KZN67567.1"/>
    <property type="molecule type" value="Genomic_DNA"/>
</dbReference>
<proteinExistence type="inferred from homology"/>
<protein>
    <recommendedName>
        <fullName evidence="4">Nudix hydrolase domain-containing protein</fullName>
    </recommendedName>
</protein>
<reference evidence="5 6" key="1">
    <citation type="submission" date="2013-07" db="EMBL/GenBank/DDBJ databases">
        <title>Comparative Genomic and Metabolomic Analysis of Twelve Strains of Pseudoalteromonas luteoviolacea.</title>
        <authorList>
            <person name="Vynne N.G."/>
            <person name="Mansson M."/>
            <person name="Gram L."/>
        </authorList>
    </citation>
    <scope>NUCLEOTIDE SEQUENCE [LARGE SCALE GENOMIC DNA]</scope>
    <source>
        <strain evidence="5 6">S4060-1</strain>
    </source>
</reference>
<evidence type="ECO:0000259" key="4">
    <source>
        <dbReference type="PROSITE" id="PS51462"/>
    </source>
</evidence>
<dbReference type="PRINTS" id="PR00502">
    <property type="entry name" value="NUDIXFAMILY"/>
</dbReference>
<dbReference type="PANTHER" id="PTHR16099">
    <property type="entry name" value="8-OXO-DGTP DIPHOSPHATES NUDT15"/>
    <property type="match status" value="1"/>
</dbReference>
<dbReference type="GO" id="GO:0016787">
    <property type="term" value="F:hydrolase activity"/>
    <property type="evidence" value="ECO:0007669"/>
    <property type="project" value="UniProtKB-KW"/>
</dbReference>
<dbReference type="SUPFAM" id="SSF55811">
    <property type="entry name" value="Nudix"/>
    <property type="match status" value="1"/>
</dbReference>
<name>A0A167N681_9GAMM</name>
<dbReference type="PROSITE" id="PS51462">
    <property type="entry name" value="NUDIX"/>
    <property type="match status" value="1"/>
</dbReference>
<dbReference type="CDD" id="cd04678">
    <property type="entry name" value="NUDIX_MTH2_Nudt15"/>
    <property type="match status" value="1"/>
</dbReference>
<feature type="domain" description="Nudix hydrolase" evidence="4">
    <location>
        <begin position="30"/>
        <end position="158"/>
    </location>
</feature>
<evidence type="ECO:0000256" key="1">
    <source>
        <dbReference type="ARBA" id="ARBA00001946"/>
    </source>
</evidence>
<dbReference type="Gene3D" id="3.90.79.10">
    <property type="entry name" value="Nucleoside Triphosphate Pyrophosphohydrolase"/>
    <property type="match status" value="1"/>
</dbReference>
<evidence type="ECO:0000256" key="2">
    <source>
        <dbReference type="ARBA" id="ARBA00022801"/>
    </source>
</evidence>
<dbReference type="PANTHER" id="PTHR16099:SF5">
    <property type="entry name" value="NUCLEOTIDE TRIPHOSPHATE DIPHOSPHATASE NUDT15"/>
    <property type="match status" value="1"/>
</dbReference>
<dbReference type="Pfam" id="PF00293">
    <property type="entry name" value="NUDIX"/>
    <property type="match status" value="1"/>
</dbReference>
<accession>A0A167N681</accession>
<evidence type="ECO:0000313" key="5">
    <source>
        <dbReference type="EMBL" id="KZN67567.1"/>
    </source>
</evidence>
<dbReference type="PROSITE" id="PS00893">
    <property type="entry name" value="NUDIX_BOX"/>
    <property type="match status" value="1"/>
</dbReference>
<comment type="cofactor">
    <cofactor evidence="1">
        <name>Mg(2+)</name>
        <dbReference type="ChEBI" id="CHEBI:18420"/>
    </cofactor>
</comment>
<comment type="similarity">
    <text evidence="3">Belongs to the Nudix hydrolase family.</text>
</comment>
<dbReference type="InterPro" id="IPR020084">
    <property type="entry name" value="NUDIX_hydrolase_CS"/>
</dbReference>
<sequence length="164" mass="18181">MQLSDKFWADACPQLECNLNITKGTIMEKTVRVGVGVILVRDNKILLGERIGSHGENTWATPGGHLEVGESIEACAIREVLEETGLKISNPTKVGFTNDIFAEGKHYITLFVQAQCETGEASIMEPNKCKSWQWFPVDQLPQPLFLSMQNLLQDGVEFNASTLN</sequence>
<organism evidence="5 6">
    <name type="scientific">Pseudoalteromonas luteoviolacea S4060-1</name>
    <dbReference type="NCBI Taxonomy" id="1365257"/>
    <lineage>
        <taxon>Bacteria</taxon>
        <taxon>Pseudomonadati</taxon>
        <taxon>Pseudomonadota</taxon>
        <taxon>Gammaproteobacteria</taxon>
        <taxon>Alteromonadales</taxon>
        <taxon>Pseudoalteromonadaceae</taxon>
        <taxon>Pseudoalteromonas</taxon>
    </lineage>
</organism>
<dbReference type="Proteomes" id="UP000076661">
    <property type="component" value="Unassembled WGS sequence"/>
</dbReference>
<comment type="caution">
    <text evidence="5">The sequence shown here is derived from an EMBL/GenBank/DDBJ whole genome shotgun (WGS) entry which is preliminary data.</text>
</comment>
<gene>
    <name evidence="5" type="ORF">N478_02090</name>
</gene>
<dbReference type="PATRIC" id="fig|1365257.3.peg.2008"/>
<evidence type="ECO:0000313" key="6">
    <source>
        <dbReference type="Proteomes" id="UP000076661"/>
    </source>
</evidence>
<dbReference type="InterPro" id="IPR020476">
    <property type="entry name" value="Nudix_hydrolase"/>
</dbReference>
<dbReference type="InterPro" id="IPR000086">
    <property type="entry name" value="NUDIX_hydrolase_dom"/>
</dbReference>
<dbReference type="AlphaFoldDB" id="A0A167N681"/>
<dbReference type="InterPro" id="IPR015797">
    <property type="entry name" value="NUDIX_hydrolase-like_dom_sf"/>
</dbReference>